<comment type="similarity">
    <text evidence="7">Belongs to the PINc/VapC protein family.</text>
</comment>
<evidence type="ECO:0000313" key="10">
    <source>
        <dbReference type="Proteomes" id="UP000434044"/>
    </source>
</evidence>
<dbReference type="GO" id="GO:0004518">
    <property type="term" value="F:nuclease activity"/>
    <property type="evidence" value="ECO:0007669"/>
    <property type="project" value="UniProtKB-KW"/>
</dbReference>
<accession>A0A6N8E881</accession>
<keyword evidence="5" id="KW-0378">Hydrolase</keyword>
<evidence type="ECO:0000256" key="5">
    <source>
        <dbReference type="ARBA" id="ARBA00022801"/>
    </source>
</evidence>
<dbReference type="InterPro" id="IPR050556">
    <property type="entry name" value="Type_II_TA_system_RNase"/>
</dbReference>
<dbReference type="RefSeq" id="WP_155448268.1">
    <property type="nucleotide sequence ID" value="NZ_WNKT01000001.1"/>
</dbReference>
<organism evidence="9 10">
    <name type="scientific">Allochromatium palmeri</name>
    <dbReference type="NCBI Taxonomy" id="231048"/>
    <lineage>
        <taxon>Bacteria</taxon>
        <taxon>Pseudomonadati</taxon>
        <taxon>Pseudomonadota</taxon>
        <taxon>Gammaproteobacteria</taxon>
        <taxon>Chromatiales</taxon>
        <taxon>Chromatiaceae</taxon>
        <taxon>Allochromatium</taxon>
    </lineage>
</organism>
<comment type="caution">
    <text evidence="9">The sequence shown here is derived from an EMBL/GenBank/DDBJ whole genome shotgun (WGS) entry which is preliminary data.</text>
</comment>
<dbReference type="InterPro" id="IPR029060">
    <property type="entry name" value="PIN-like_dom_sf"/>
</dbReference>
<evidence type="ECO:0000313" key="9">
    <source>
        <dbReference type="EMBL" id="MTW19700.1"/>
    </source>
</evidence>
<protein>
    <submittedName>
        <fullName evidence="9">PIN domain-containing protein</fullName>
    </submittedName>
</protein>
<keyword evidence="3" id="KW-0540">Nuclease</keyword>
<dbReference type="Pfam" id="PF01850">
    <property type="entry name" value="PIN"/>
    <property type="match status" value="1"/>
</dbReference>
<keyword evidence="2" id="KW-1277">Toxin-antitoxin system</keyword>
<dbReference type="OrthoDB" id="9813509at2"/>
<sequence>MLVDTDVLIWYMRGHAGAYDTIEYLPDITLSAVTQMELMQGMRNKGEMLAFETTLVRWQAKLEPITQAISDRAVILVRDYALSHAMKMGDALIAATALELSRPLLTANSKHYRMIKSLDLHQFRP</sequence>
<evidence type="ECO:0000256" key="6">
    <source>
        <dbReference type="ARBA" id="ARBA00022842"/>
    </source>
</evidence>
<evidence type="ECO:0000256" key="2">
    <source>
        <dbReference type="ARBA" id="ARBA00022649"/>
    </source>
</evidence>
<dbReference type="SUPFAM" id="SSF88723">
    <property type="entry name" value="PIN domain-like"/>
    <property type="match status" value="1"/>
</dbReference>
<comment type="cofactor">
    <cofactor evidence="1">
        <name>Mg(2+)</name>
        <dbReference type="ChEBI" id="CHEBI:18420"/>
    </cofactor>
</comment>
<dbReference type="GO" id="GO:0016787">
    <property type="term" value="F:hydrolase activity"/>
    <property type="evidence" value="ECO:0007669"/>
    <property type="project" value="UniProtKB-KW"/>
</dbReference>
<name>A0A6N8E881_9GAMM</name>
<evidence type="ECO:0000256" key="1">
    <source>
        <dbReference type="ARBA" id="ARBA00001946"/>
    </source>
</evidence>
<dbReference type="EMBL" id="WNKT01000001">
    <property type="protein sequence ID" value="MTW19700.1"/>
    <property type="molecule type" value="Genomic_DNA"/>
</dbReference>
<dbReference type="GO" id="GO:0046872">
    <property type="term" value="F:metal ion binding"/>
    <property type="evidence" value="ECO:0007669"/>
    <property type="project" value="UniProtKB-KW"/>
</dbReference>
<evidence type="ECO:0000259" key="8">
    <source>
        <dbReference type="Pfam" id="PF01850"/>
    </source>
</evidence>
<dbReference type="Proteomes" id="UP000434044">
    <property type="component" value="Unassembled WGS sequence"/>
</dbReference>
<dbReference type="Gene3D" id="3.40.50.1010">
    <property type="entry name" value="5'-nuclease"/>
    <property type="match status" value="1"/>
</dbReference>
<keyword evidence="6" id="KW-0460">Magnesium</keyword>
<dbReference type="CDD" id="cd18741">
    <property type="entry name" value="PIN_VapC4-5_FitB-like"/>
    <property type="match status" value="1"/>
</dbReference>
<proteinExistence type="inferred from homology"/>
<evidence type="ECO:0000256" key="3">
    <source>
        <dbReference type="ARBA" id="ARBA00022722"/>
    </source>
</evidence>
<evidence type="ECO:0000256" key="4">
    <source>
        <dbReference type="ARBA" id="ARBA00022723"/>
    </source>
</evidence>
<keyword evidence="10" id="KW-1185">Reference proteome</keyword>
<evidence type="ECO:0000256" key="7">
    <source>
        <dbReference type="ARBA" id="ARBA00038093"/>
    </source>
</evidence>
<feature type="domain" description="PIN" evidence="8">
    <location>
        <begin position="1"/>
        <end position="114"/>
    </location>
</feature>
<gene>
    <name evidence="9" type="ORF">GJ668_01165</name>
</gene>
<keyword evidence="4" id="KW-0479">Metal-binding</keyword>
<dbReference type="AlphaFoldDB" id="A0A6N8E881"/>
<reference evidence="9 10" key="1">
    <citation type="submission" date="2019-11" db="EMBL/GenBank/DDBJ databases">
        <title>Whole-genome sequence of the anaerobic purple sulfur bacterium Allochromatium palmeri DSM 15591.</title>
        <authorList>
            <person name="Kyndt J.A."/>
            <person name="Meyer T.E."/>
        </authorList>
    </citation>
    <scope>NUCLEOTIDE SEQUENCE [LARGE SCALE GENOMIC DNA]</scope>
    <source>
        <strain evidence="9 10">DSM 15591</strain>
    </source>
</reference>
<dbReference type="PANTHER" id="PTHR33653:SF1">
    <property type="entry name" value="RIBONUCLEASE VAPC2"/>
    <property type="match status" value="1"/>
</dbReference>
<dbReference type="InterPro" id="IPR002716">
    <property type="entry name" value="PIN_dom"/>
</dbReference>
<dbReference type="PANTHER" id="PTHR33653">
    <property type="entry name" value="RIBONUCLEASE VAPC2"/>
    <property type="match status" value="1"/>
</dbReference>